<dbReference type="Pfam" id="PF00089">
    <property type="entry name" value="Trypsin"/>
    <property type="match status" value="1"/>
</dbReference>
<dbReference type="Proteomes" id="UP000695007">
    <property type="component" value="Unplaced"/>
</dbReference>
<dbReference type="PANTHER" id="PTHR24276">
    <property type="entry name" value="POLYSERASE-RELATED"/>
    <property type="match status" value="1"/>
</dbReference>
<dbReference type="RefSeq" id="XP_011495232.1">
    <property type="nucleotide sequence ID" value="XM_011496930.1"/>
</dbReference>
<dbReference type="PANTHER" id="PTHR24276:SF98">
    <property type="entry name" value="FI18310P1-RELATED"/>
    <property type="match status" value="1"/>
</dbReference>
<keyword evidence="6" id="KW-1185">Reference proteome</keyword>
<reference evidence="7" key="1">
    <citation type="submission" date="2025-08" db="UniProtKB">
        <authorList>
            <consortium name="RefSeq"/>
        </authorList>
    </citation>
    <scope>IDENTIFICATION</scope>
</reference>
<dbReference type="SUPFAM" id="SSF50494">
    <property type="entry name" value="Trypsin-like serine proteases"/>
    <property type="match status" value="1"/>
</dbReference>
<dbReference type="SMART" id="SM00020">
    <property type="entry name" value="Tryp_SPc"/>
    <property type="match status" value="1"/>
</dbReference>
<feature type="domain" description="Peptidase S1" evidence="5">
    <location>
        <begin position="1"/>
        <end position="244"/>
    </location>
</feature>
<dbReference type="KEGG" id="csol:105360130"/>
<dbReference type="InterPro" id="IPR050430">
    <property type="entry name" value="Peptidase_S1"/>
</dbReference>
<dbReference type="InterPro" id="IPR001254">
    <property type="entry name" value="Trypsin_dom"/>
</dbReference>
<evidence type="ECO:0000313" key="6">
    <source>
        <dbReference type="Proteomes" id="UP000695007"/>
    </source>
</evidence>
<evidence type="ECO:0000256" key="1">
    <source>
        <dbReference type="ARBA" id="ARBA00022670"/>
    </source>
</evidence>
<keyword evidence="2" id="KW-0378">Hydrolase</keyword>
<dbReference type="AlphaFoldDB" id="A0AAJ6VNI5"/>
<dbReference type="InterPro" id="IPR043504">
    <property type="entry name" value="Peptidase_S1_PA_chymotrypsin"/>
</dbReference>
<sequence>MVGSNVRPATFGQFPYIVSLMNLKTFGSVPLYMHFCTAALISKCHVISSAQCTEKIIKNETKIHAGSLTLTNGRKYDIAWWINYNDWCQYKSRSPQFEINDIGIIKIDSMINDIRPGIFLLSNNRDLYGKNAVIAGWGKNSNGNISNSMMSAILEFISNETCELKIKYDIGKVIHIHERYLCTSAYYYILIQEGDYGGPVLSDDMIIGINKETNSLSDIPIQRRQINIHTGITYYLDFITETTRYNFQWQ</sequence>
<dbReference type="Gene3D" id="2.40.10.10">
    <property type="entry name" value="Trypsin-like serine proteases"/>
    <property type="match status" value="1"/>
</dbReference>
<dbReference type="PROSITE" id="PS50240">
    <property type="entry name" value="TRYPSIN_DOM"/>
    <property type="match status" value="1"/>
</dbReference>
<dbReference type="InterPro" id="IPR009003">
    <property type="entry name" value="Peptidase_S1_PA"/>
</dbReference>
<dbReference type="GeneID" id="105360130"/>
<evidence type="ECO:0000256" key="3">
    <source>
        <dbReference type="ARBA" id="ARBA00022825"/>
    </source>
</evidence>
<organism evidence="6 7">
    <name type="scientific">Ceratosolen solmsi marchali</name>
    <dbReference type="NCBI Taxonomy" id="326594"/>
    <lineage>
        <taxon>Eukaryota</taxon>
        <taxon>Metazoa</taxon>
        <taxon>Ecdysozoa</taxon>
        <taxon>Arthropoda</taxon>
        <taxon>Hexapoda</taxon>
        <taxon>Insecta</taxon>
        <taxon>Pterygota</taxon>
        <taxon>Neoptera</taxon>
        <taxon>Endopterygota</taxon>
        <taxon>Hymenoptera</taxon>
        <taxon>Apocrita</taxon>
        <taxon>Proctotrupomorpha</taxon>
        <taxon>Chalcidoidea</taxon>
        <taxon>Agaonidae</taxon>
        <taxon>Agaoninae</taxon>
        <taxon>Ceratosolen</taxon>
    </lineage>
</organism>
<protein>
    <submittedName>
        <fullName evidence="7">Trypsin epsilon-like</fullName>
    </submittedName>
</protein>
<evidence type="ECO:0000256" key="4">
    <source>
        <dbReference type="ARBA" id="ARBA00023157"/>
    </source>
</evidence>
<dbReference type="GO" id="GO:0004252">
    <property type="term" value="F:serine-type endopeptidase activity"/>
    <property type="evidence" value="ECO:0007669"/>
    <property type="project" value="InterPro"/>
</dbReference>
<dbReference type="GO" id="GO:0006508">
    <property type="term" value="P:proteolysis"/>
    <property type="evidence" value="ECO:0007669"/>
    <property type="project" value="UniProtKB-KW"/>
</dbReference>
<evidence type="ECO:0000313" key="7">
    <source>
        <dbReference type="RefSeq" id="XP_011495232.1"/>
    </source>
</evidence>
<accession>A0AAJ6VNI5</accession>
<keyword evidence="3" id="KW-0720">Serine protease</keyword>
<keyword evidence="4" id="KW-1015">Disulfide bond</keyword>
<evidence type="ECO:0000256" key="2">
    <source>
        <dbReference type="ARBA" id="ARBA00022801"/>
    </source>
</evidence>
<proteinExistence type="predicted"/>
<gene>
    <name evidence="7" type="primary">LOC105360130</name>
</gene>
<evidence type="ECO:0000259" key="5">
    <source>
        <dbReference type="PROSITE" id="PS50240"/>
    </source>
</evidence>
<name>A0AAJ6VNI5_9HYME</name>
<keyword evidence="1" id="KW-0645">Protease</keyword>